<dbReference type="Gene3D" id="2.160.20.70">
    <property type="match status" value="1"/>
</dbReference>
<dbReference type="Proteomes" id="UP000255139">
    <property type="component" value="Unassembled WGS sequence"/>
</dbReference>
<evidence type="ECO:0000313" key="4">
    <source>
        <dbReference type="Proteomes" id="UP000255139"/>
    </source>
</evidence>
<sequence length="265" mass="30145">MVKTRQRRMTVFEFQDGTTQEIVRYIKHNKDLLKTHCLAFHVALSKEVESLLQELQINYFVIRNTNHFKNPSDSKKPEALLDSIISGTKSYSNESNLSHQTSNEALCFNSNLESRTDSINSNAMSFVCTDGRSVESADMEVRSLDSKAKYKTPNNLSLLPYRIFKRPIRSGEDLVLHSHNIFLKGINSGASIKSYGNLEIYGKCEGNLECLGEYIIIRQFTMGRISLGGVNLERKMLDDLKESNEIRMIFIENATIQVIALAEYT</sequence>
<organism evidence="1 4">
    <name type="scientific">Helicobacter muridarum</name>
    <dbReference type="NCBI Taxonomy" id="216"/>
    <lineage>
        <taxon>Bacteria</taxon>
        <taxon>Pseudomonadati</taxon>
        <taxon>Campylobacterota</taxon>
        <taxon>Epsilonproteobacteria</taxon>
        <taxon>Campylobacterales</taxon>
        <taxon>Helicobacteraceae</taxon>
        <taxon>Helicobacter</taxon>
    </lineage>
</organism>
<evidence type="ECO:0000313" key="1">
    <source>
        <dbReference type="EMBL" id="STQ85330.1"/>
    </source>
</evidence>
<accession>A0A377PS24</accession>
<reference evidence="2 3" key="1">
    <citation type="journal article" date="2014" name="Genome Announc.">
        <title>Draft genome sequences of eight enterohepatic helicobacter species isolated from both laboratory and wild rodents.</title>
        <authorList>
            <person name="Sheh A."/>
            <person name="Shen Z."/>
            <person name="Fox J.G."/>
        </authorList>
    </citation>
    <scope>NUCLEOTIDE SEQUENCE [LARGE SCALE GENOMIC DNA]</scope>
    <source>
        <strain evidence="2 3">ST1</strain>
    </source>
</reference>
<dbReference type="SUPFAM" id="SSF63848">
    <property type="entry name" value="Cell-division inhibitor MinC, C-terminal domain"/>
    <property type="match status" value="1"/>
</dbReference>
<name>A0A377PS24_9HELI</name>
<evidence type="ECO:0000313" key="2">
    <source>
        <dbReference type="EMBL" id="TLE01401.1"/>
    </source>
</evidence>
<dbReference type="EMBL" id="JRPD02000002">
    <property type="protein sequence ID" value="TLE01401.1"/>
    <property type="molecule type" value="Genomic_DNA"/>
</dbReference>
<gene>
    <name evidence="2" type="ORF">LS73_001615</name>
    <name evidence="1" type="ORF">NCTC12714_00110</name>
</gene>
<evidence type="ECO:0000313" key="3">
    <source>
        <dbReference type="Proteomes" id="UP000029922"/>
    </source>
</evidence>
<dbReference type="AlphaFoldDB" id="A0A377PS24"/>
<keyword evidence="4" id="KW-1185">Reference proteome</keyword>
<protein>
    <submittedName>
        <fullName evidence="1">Probable septum site-determining protein minC</fullName>
    </submittedName>
</protein>
<reference evidence="1 4" key="2">
    <citation type="submission" date="2018-06" db="EMBL/GenBank/DDBJ databases">
        <authorList>
            <consortium name="Pathogen Informatics"/>
            <person name="Doyle S."/>
        </authorList>
    </citation>
    <scope>NUCLEOTIDE SEQUENCE [LARGE SCALE GENOMIC DNA]</scope>
    <source>
        <strain evidence="1 4">NCTC12714</strain>
    </source>
</reference>
<dbReference type="EMBL" id="UGJE01000002">
    <property type="protein sequence ID" value="STQ85330.1"/>
    <property type="molecule type" value="Genomic_DNA"/>
</dbReference>
<dbReference type="Proteomes" id="UP000029922">
    <property type="component" value="Unassembled WGS sequence"/>
</dbReference>
<proteinExistence type="predicted"/>
<dbReference type="OrthoDB" id="5323841at2"/>
<dbReference type="InterPro" id="IPR036145">
    <property type="entry name" value="MinC_C_sf"/>
</dbReference>
<dbReference type="InterPro" id="IPR016098">
    <property type="entry name" value="CAP/MinC_C"/>
</dbReference>
<dbReference type="RefSeq" id="WP_138069970.1">
    <property type="nucleotide sequence ID" value="NZ_FZML01000017.1"/>
</dbReference>
<dbReference type="GO" id="GO:0000902">
    <property type="term" value="P:cell morphogenesis"/>
    <property type="evidence" value="ECO:0007669"/>
    <property type="project" value="InterPro"/>
</dbReference>